<dbReference type="PANTHER" id="PTHR10907:SF47">
    <property type="entry name" value="REGUCALCIN"/>
    <property type="match status" value="1"/>
</dbReference>
<evidence type="ECO:0000256" key="3">
    <source>
        <dbReference type="PIRSR" id="PIRSR605511-2"/>
    </source>
</evidence>
<feature type="domain" description="SMP-30/Gluconolactonase/LRE-like region" evidence="5">
    <location>
        <begin position="140"/>
        <end position="391"/>
    </location>
</feature>
<dbReference type="EMBL" id="MIKG01000009">
    <property type="protein sequence ID" value="RAO69050.1"/>
    <property type="molecule type" value="Genomic_DNA"/>
</dbReference>
<dbReference type="SUPFAM" id="SSF63829">
    <property type="entry name" value="Calcium-dependent phosphotriesterase"/>
    <property type="match status" value="1"/>
</dbReference>
<dbReference type="PANTHER" id="PTHR10907">
    <property type="entry name" value="REGUCALCIN"/>
    <property type="match status" value="1"/>
</dbReference>
<dbReference type="InterPro" id="IPR005511">
    <property type="entry name" value="SMP-30"/>
</dbReference>
<comment type="caution">
    <text evidence="6">The sequence shown here is derived from an EMBL/GenBank/DDBJ whole genome shotgun (WGS) entry which is preliminary data.</text>
</comment>
<dbReference type="Proteomes" id="UP000249363">
    <property type="component" value="Unassembled WGS sequence"/>
</dbReference>
<accession>A0A364KZR9</accession>
<keyword evidence="7" id="KW-1185">Reference proteome</keyword>
<keyword evidence="3" id="KW-0479">Metal-binding</keyword>
<feature type="binding site" evidence="3">
    <location>
        <position position="238"/>
    </location>
    <ligand>
        <name>substrate</name>
    </ligand>
</feature>
<reference evidence="6 7" key="1">
    <citation type="journal article" date="2017" name="Biotechnol. Biofuels">
        <title>Differential beta-glucosidase expression as a function of carbon source availability in Talaromyces amestolkiae: a genomic and proteomic approach.</title>
        <authorList>
            <person name="de Eugenio L.I."/>
            <person name="Mendez-Liter J.A."/>
            <person name="Nieto-Dominguez M."/>
            <person name="Alonso L."/>
            <person name="Gil-Munoz J."/>
            <person name="Barriuso J."/>
            <person name="Prieto A."/>
            <person name="Martinez M.J."/>
        </authorList>
    </citation>
    <scope>NUCLEOTIDE SEQUENCE [LARGE SCALE GENOMIC DNA]</scope>
    <source>
        <strain evidence="6 7">CIB</strain>
    </source>
</reference>
<keyword evidence="4" id="KW-0812">Transmembrane</keyword>
<feature type="binding site" evidence="3">
    <location>
        <position position="142"/>
    </location>
    <ligand>
        <name>a divalent metal cation</name>
        <dbReference type="ChEBI" id="CHEBI:60240"/>
    </ligand>
</feature>
<gene>
    <name evidence="6" type="ORF">BHQ10_005062</name>
</gene>
<keyword evidence="4" id="KW-0472">Membrane</keyword>
<dbReference type="GO" id="GO:0004341">
    <property type="term" value="F:gluconolactonase activity"/>
    <property type="evidence" value="ECO:0007669"/>
    <property type="project" value="TreeGrafter"/>
</dbReference>
<evidence type="ECO:0000256" key="2">
    <source>
        <dbReference type="PIRSR" id="PIRSR605511-1"/>
    </source>
</evidence>
<evidence type="ECO:0000313" key="6">
    <source>
        <dbReference type="EMBL" id="RAO69050.1"/>
    </source>
</evidence>
<dbReference type="OrthoDB" id="423498at2759"/>
<feature type="binding site" evidence="3">
    <location>
        <position position="337"/>
    </location>
    <ligand>
        <name>a divalent metal cation</name>
        <dbReference type="ChEBI" id="CHEBI:60240"/>
    </ligand>
</feature>
<name>A0A364KZR9_TALAM</name>
<dbReference type="AlphaFoldDB" id="A0A364KZR9"/>
<evidence type="ECO:0000256" key="4">
    <source>
        <dbReference type="SAM" id="Phobius"/>
    </source>
</evidence>
<dbReference type="PRINTS" id="PR01790">
    <property type="entry name" value="SMP30FAMILY"/>
</dbReference>
<dbReference type="STRING" id="1196081.A0A364KZR9"/>
<proteinExistence type="inferred from homology"/>
<sequence>MCNKRKSFIAKIVPKAGGVLGLVIVLPVRTLQLSMLPPYNSLLIQSLRLRRHMLIPSPITAAAMVEAKGLGRNYTGTINALLIGVFMLASTISHSRNALLEFECIVMGLLQFLCSPLSSSIPSKCSSLPLAPFLDIRCGLSEGPFYEEASHTLRFIDIVKKHVWWVDLREGPSSAKKIEYDISFGVTANLASSTDSFLFGGKHGIGIAKRDSSEYKYIKRFWHEAEISKNYETIMRANDGAIDRQGRFWVGAMNDPAYTNGKFDPVGILFRLDTDGTLHRVLENVTIPNGISFSLDDKTMYWTDTPTGNIYAFDYDVSTGNISNQRVFWHTEVGGPDGHAMDVEGNLWVALWGGWKVVRVSPEGKVTAEIEVPTRCPTAVAFVGEDVYITSEEDPEADKYPESAKWHGGVFKCHVGVKGRKLYDAKIASI</sequence>
<evidence type="ECO:0000256" key="1">
    <source>
        <dbReference type="ARBA" id="ARBA00008853"/>
    </source>
</evidence>
<dbReference type="GeneID" id="63794278"/>
<feature type="binding site" evidence="3">
    <location>
        <position position="236"/>
    </location>
    <ligand>
        <name>substrate</name>
    </ligand>
</feature>
<keyword evidence="3" id="KW-0862">Zinc</keyword>
<dbReference type="Pfam" id="PF08450">
    <property type="entry name" value="SGL"/>
    <property type="match status" value="1"/>
</dbReference>
<comment type="cofactor">
    <cofactor evidence="3">
        <name>Zn(2+)</name>
        <dbReference type="ChEBI" id="CHEBI:29105"/>
    </cofactor>
    <text evidence="3">Binds 1 divalent metal cation per subunit.</text>
</comment>
<evidence type="ECO:0000259" key="5">
    <source>
        <dbReference type="Pfam" id="PF08450"/>
    </source>
</evidence>
<comment type="similarity">
    <text evidence="1">Belongs to the SMP-30/CGR1 family.</text>
</comment>
<organism evidence="6 7">
    <name type="scientific">Talaromyces amestolkiae</name>
    <dbReference type="NCBI Taxonomy" id="1196081"/>
    <lineage>
        <taxon>Eukaryota</taxon>
        <taxon>Fungi</taxon>
        <taxon>Dikarya</taxon>
        <taxon>Ascomycota</taxon>
        <taxon>Pezizomycotina</taxon>
        <taxon>Eurotiomycetes</taxon>
        <taxon>Eurotiomycetidae</taxon>
        <taxon>Eurotiales</taxon>
        <taxon>Trichocomaceae</taxon>
        <taxon>Talaromyces</taxon>
        <taxon>Talaromyces sect. Talaromyces</taxon>
    </lineage>
</organism>
<dbReference type="Gene3D" id="2.120.10.30">
    <property type="entry name" value="TolB, C-terminal domain"/>
    <property type="match status" value="1"/>
</dbReference>
<dbReference type="RefSeq" id="XP_040733566.1">
    <property type="nucleotide sequence ID" value="XM_040877497.1"/>
</dbReference>
<dbReference type="InterPro" id="IPR011042">
    <property type="entry name" value="6-blade_b-propeller_TolB-like"/>
</dbReference>
<keyword evidence="4" id="KW-1133">Transmembrane helix</keyword>
<evidence type="ECO:0000313" key="7">
    <source>
        <dbReference type="Proteomes" id="UP000249363"/>
    </source>
</evidence>
<feature type="binding site" evidence="3">
    <location>
        <position position="289"/>
    </location>
    <ligand>
        <name>a divalent metal cation</name>
        <dbReference type="ChEBI" id="CHEBI:60240"/>
    </ligand>
</feature>
<protein>
    <recommendedName>
        <fullName evidence="5">SMP-30/Gluconolactonase/LRE-like region domain-containing protein</fullName>
    </recommendedName>
</protein>
<feature type="active site" description="Proton donor/acceptor" evidence="2">
    <location>
        <position position="337"/>
    </location>
</feature>
<dbReference type="GO" id="GO:0005509">
    <property type="term" value="F:calcium ion binding"/>
    <property type="evidence" value="ECO:0007669"/>
    <property type="project" value="TreeGrafter"/>
</dbReference>
<feature type="transmembrane region" description="Helical" evidence="4">
    <location>
        <begin position="12"/>
        <end position="31"/>
    </location>
</feature>
<dbReference type="InterPro" id="IPR013658">
    <property type="entry name" value="SGL"/>
</dbReference>